<dbReference type="Proteomes" id="UP001367676">
    <property type="component" value="Unassembled WGS sequence"/>
</dbReference>
<reference evidence="2 3" key="1">
    <citation type="submission" date="2024-03" db="EMBL/GenBank/DDBJ databases">
        <title>Adaptation during the transition from Ophiocordyceps entomopathogen to insect associate is accompanied by gene loss and intensified selection.</title>
        <authorList>
            <person name="Ward C.M."/>
            <person name="Onetto C.A."/>
            <person name="Borneman A.R."/>
        </authorList>
    </citation>
    <scope>NUCLEOTIDE SEQUENCE [LARGE SCALE GENOMIC DNA]</scope>
    <source>
        <strain evidence="2">AWRI1</strain>
        <tissue evidence="2">Single Adult Female</tissue>
    </source>
</reference>
<feature type="region of interest" description="Disordered" evidence="1">
    <location>
        <begin position="128"/>
        <end position="147"/>
    </location>
</feature>
<name>A0AAN9XXL5_9HEMI</name>
<dbReference type="EMBL" id="JBBCAQ010000037">
    <property type="protein sequence ID" value="KAK7573357.1"/>
    <property type="molecule type" value="Genomic_DNA"/>
</dbReference>
<gene>
    <name evidence="2" type="ORF">V9T40_010548</name>
</gene>
<evidence type="ECO:0000313" key="3">
    <source>
        <dbReference type="Proteomes" id="UP001367676"/>
    </source>
</evidence>
<proteinExistence type="predicted"/>
<dbReference type="AlphaFoldDB" id="A0AAN9XXL5"/>
<comment type="caution">
    <text evidence="2">The sequence shown here is derived from an EMBL/GenBank/DDBJ whole genome shotgun (WGS) entry which is preliminary data.</text>
</comment>
<protein>
    <submittedName>
        <fullName evidence="2">Uncharacterized protein</fullName>
    </submittedName>
</protein>
<evidence type="ECO:0000256" key="1">
    <source>
        <dbReference type="SAM" id="MobiDB-lite"/>
    </source>
</evidence>
<evidence type="ECO:0000313" key="2">
    <source>
        <dbReference type="EMBL" id="KAK7573357.1"/>
    </source>
</evidence>
<accession>A0AAN9XXL5</accession>
<sequence>MFHVRRRVAVKERTWIIDFDDDDDDKSKEFGIIKRGAGEEEGEGCHKEGERERESRCKRERCELEFVAARKKSIKRRNLRRPTIETVRRGSGTQRQPQPQPQRRNELPTFAALAQKYYPVYTDPTRKLRQPASCERTRDIRRGSAVPSSDCPNAILVKIIRELSTDINA</sequence>
<organism evidence="2 3">
    <name type="scientific">Parthenolecanium corni</name>
    <dbReference type="NCBI Taxonomy" id="536013"/>
    <lineage>
        <taxon>Eukaryota</taxon>
        <taxon>Metazoa</taxon>
        <taxon>Ecdysozoa</taxon>
        <taxon>Arthropoda</taxon>
        <taxon>Hexapoda</taxon>
        <taxon>Insecta</taxon>
        <taxon>Pterygota</taxon>
        <taxon>Neoptera</taxon>
        <taxon>Paraneoptera</taxon>
        <taxon>Hemiptera</taxon>
        <taxon>Sternorrhyncha</taxon>
        <taxon>Coccoidea</taxon>
        <taxon>Coccidae</taxon>
        <taxon>Parthenolecanium</taxon>
    </lineage>
</organism>
<keyword evidence="3" id="KW-1185">Reference proteome</keyword>
<feature type="region of interest" description="Disordered" evidence="1">
    <location>
        <begin position="77"/>
        <end position="105"/>
    </location>
</feature>